<dbReference type="InterPro" id="IPR010264">
    <property type="entry name" value="Self-incomp_S1"/>
</dbReference>
<protein>
    <recommendedName>
        <fullName evidence="6">S-protein homolog</fullName>
    </recommendedName>
</protein>
<feature type="chain" id="PRO_5026783009" description="S-protein homolog" evidence="7">
    <location>
        <begin position="16"/>
        <end position="147"/>
    </location>
</feature>
<name>A0A6J1DPK8_MOMCH</name>
<dbReference type="GO" id="GO:0060320">
    <property type="term" value="P:rejection of self pollen"/>
    <property type="evidence" value="ECO:0007669"/>
    <property type="project" value="UniProtKB-KW"/>
</dbReference>
<accession>A0A6J1DPK8</accession>
<evidence type="ECO:0000256" key="6">
    <source>
        <dbReference type="RuleBase" id="RU367044"/>
    </source>
</evidence>
<evidence type="ECO:0000313" key="8">
    <source>
        <dbReference type="Proteomes" id="UP000504603"/>
    </source>
</evidence>
<dbReference type="Pfam" id="PF05938">
    <property type="entry name" value="Self-incomp_S1"/>
    <property type="match status" value="1"/>
</dbReference>
<gene>
    <name evidence="9" type="primary">LOC111022349</name>
</gene>
<keyword evidence="5 7" id="KW-0732">Signal</keyword>
<comment type="similarity">
    <text evidence="2 6">Belongs to the plant self-incompatibility (S1) protein family.</text>
</comment>
<dbReference type="PANTHER" id="PTHR31232:SF156">
    <property type="entry name" value="PLANT SELF-INCOMPATIBILITY PROTEIN S1 FAMILY-RELATED"/>
    <property type="match status" value="1"/>
</dbReference>
<evidence type="ECO:0000256" key="3">
    <source>
        <dbReference type="ARBA" id="ARBA00022471"/>
    </source>
</evidence>
<evidence type="ECO:0000313" key="9">
    <source>
        <dbReference type="RefSeq" id="XP_022155209.1"/>
    </source>
</evidence>
<evidence type="ECO:0000256" key="5">
    <source>
        <dbReference type="ARBA" id="ARBA00022729"/>
    </source>
</evidence>
<reference evidence="9" key="1">
    <citation type="submission" date="2025-08" db="UniProtKB">
        <authorList>
            <consortium name="RefSeq"/>
        </authorList>
    </citation>
    <scope>IDENTIFICATION</scope>
    <source>
        <strain evidence="9">OHB3-1</strain>
    </source>
</reference>
<keyword evidence="3 6" id="KW-0713">Self-incompatibility</keyword>
<dbReference type="AlphaFoldDB" id="A0A6J1DPK8"/>
<evidence type="ECO:0000256" key="1">
    <source>
        <dbReference type="ARBA" id="ARBA00004613"/>
    </source>
</evidence>
<dbReference type="GO" id="GO:0005576">
    <property type="term" value="C:extracellular region"/>
    <property type="evidence" value="ECO:0007669"/>
    <property type="project" value="UniProtKB-SubCell"/>
</dbReference>
<keyword evidence="8" id="KW-1185">Reference proteome</keyword>
<comment type="subcellular location">
    <subcellularLocation>
        <location evidence="1 6">Secreted</location>
    </subcellularLocation>
</comment>
<dbReference type="RefSeq" id="XP_022155209.1">
    <property type="nucleotide sequence ID" value="XM_022299517.1"/>
</dbReference>
<evidence type="ECO:0000256" key="7">
    <source>
        <dbReference type="SAM" id="SignalP"/>
    </source>
</evidence>
<dbReference type="OrthoDB" id="1848419at2759"/>
<feature type="signal peptide" evidence="7">
    <location>
        <begin position="1"/>
        <end position="15"/>
    </location>
</feature>
<evidence type="ECO:0000256" key="4">
    <source>
        <dbReference type="ARBA" id="ARBA00022525"/>
    </source>
</evidence>
<dbReference type="PANTHER" id="PTHR31232">
    <property type="match status" value="1"/>
</dbReference>
<organism evidence="8 9">
    <name type="scientific">Momordica charantia</name>
    <name type="common">Bitter gourd</name>
    <name type="synonym">Balsam pear</name>
    <dbReference type="NCBI Taxonomy" id="3673"/>
    <lineage>
        <taxon>Eukaryota</taxon>
        <taxon>Viridiplantae</taxon>
        <taxon>Streptophyta</taxon>
        <taxon>Embryophyta</taxon>
        <taxon>Tracheophyta</taxon>
        <taxon>Spermatophyta</taxon>
        <taxon>Magnoliopsida</taxon>
        <taxon>eudicotyledons</taxon>
        <taxon>Gunneridae</taxon>
        <taxon>Pentapetalae</taxon>
        <taxon>rosids</taxon>
        <taxon>fabids</taxon>
        <taxon>Cucurbitales</taxon>
        <taxon>Cucurbitaceae</taxon>
        <taxon>Momordiceae</taxon>
        <taxon>Momordica</taxon>
    </lineage>
</organism>
<dbReference type="GeneID" id="111022349"/>
<keyword evidence="4 6" id="KW-0964">Secreted</keyword>
<dbReference type="KEGG" id="mcha:111022349"/>
<sequence length="147" mass="17099">MVVLLVSSALMVVGAQQLLPMVDVEPKSRDDKRVWRVYVANGLSSEILFLHCKSKDTDIGERNLDLGAQIQWKFQVNFWGTTLYWCFMRKGSDSVSLDVFWVERKTSWLRPRCAPQTMSCIWIAKDDGIYIRNLSENVDEVIHKWNE</sequence>
<dbReference type="Proteomes" id="UP000504603">
    <property type="component" value="Unplaced"/>
</dbReference>
<proteinExistence type="inferred from homology"/>
<evidence type="ECO:0000256" key="2">
    <source>
        <dbReference type="ARBA" id="ARBA00005581"/>
    </source>
</evidence>